<protein>
    <submittedName>
        <fullName evidence="1">DUF177 domain-containing protein</fullName>
    </submittedName>
</protein>
<dbReference type="InterPro" id="IPR003772">
    <property type="entry name" value="YceD"/>
</dbReference>
<dbReference type="AlphaFoldDB" id="A0A928W3D3"/>
<keyword evidence="2" id="KW-1185">Reference proteome</keyword>
<dbReference type="Pfam" id="PF02620">
    <property type="entry name" value="YceD"/>
    <property type="match status" value="1"/>
</dbReference>
<gene>
    <name evidence="1" type="ORF">IQ235_17230</name>
</gene>
<reference evidence="1" key="1">
    <citation type="submission" date="2020-10" db="EMBL/GenBank/DDBJ databases">
        <authorList>
            <person name="Castelo-Branco R."/>
            <person name="Eusebio N."/>
            <person name="Adriana R."/>
            <person name="Vieira A."/>
            <person name="Brugerolle De Fraissinette N."/>
            <person name="Rezende De Castro R."/>
            <person name="Schneider M.P."/>
            <person name="Vasconcelos V."/>
            <person name="Leao P.N."/>
        </authorList>
    </citation>
    <scope>NUCLEOTIDE SEQUENCE</scope>
    <source>
        <strain evidence="1">LEGE 11467</strain>
    </source>
</reference>
<sequence length="167" mass="19362">MDSIYIPSLAKARDRTETIEFQEFLPDLPTLMPVRGQLQVSHRGNYLEVKAQAEAIITFTCHRCLQQYNERLQITPSEVIWLEEKKPDRLEPLEQEILFEELLETLSPQGEFEPATWLYEQFCLAFPSKQLCDGNCTVEEISSEERSEVSVDRRWSALDALKGQLPN</sequence>
<comment type="caution">
    <text evidence="1">The sequence shown here is derived from an EMBL/GenBank/DDBJ whole genome shotgun (WGS) entry which is preliminary data.</text>
</comment>
<dbReference type="Proteomes" id="UP000621799">
    <property type="component" value="Unassembled WGS sequence"/>
</dbReference>
<dbReference type="EMBL" id="JADEXN010000373">
    <property type="protein sequence ID" value="MBE9042515.1"/>
    <property type="molecule type" value="Genomic_DNA"/>
</dbReference>
<dbReference type="RefSeq" id="WP_264322674.1">
    <property type="nucleotide sequence ID" value="NZ_JADEXN010000373.1"/>
</dbReference>
<proteinExistence type="predicted"/>
<accession>A0A928W3D3</accession>
<evidence type="ECO:0000313" key="1">
    <source>
        <dbReference type="EMBL" id="MBE9042515.1"/>
    </source>
</evidence>
<organism evidence="1 2">
    <name type="scientific">Zarconia navalis LEGE 11467</name>
    <dbReference type="NCBI Taxonomy" id="1828826"/>
    <lineage>
        <taxon>Bacteria</taxon>
        <taxon>Bacillati</taxon>
        <taxon>Cyanobacteriota</taxon>
        <taxon>Cyanophyceae</taxon>
        <taxon>Oscillatoriophycideae</taxon>
        <taxon>Oscillatoriales</taxon>
        <taxon>Oscillatoriales incertae sedis</taxon>
        <taxon>Zarconia</taxon>
        <taxon>Zarconia navalis</taxon>
    </lineage>
</organism>
<evidence type="ECO:0000313" key="2">
    <source>
        <dbReference type="Proteomes" id="UP000621799"/>
    </source>
</evidence>
<name>A0A928W3D3_9CYAN</name>